<dbReference type="PANTHER" id="PTHR22777:SF17">
    <property type="entry name" value="UPF0053 PROTEIN SLL0260"/>
    <property type="match status" value="1"/>
</dbReference>
<dbReference type="AlphaFoldDB" id="B3QWB4"/>
<keyword evidence="5 7" id="KW-0129">CBS domain</keyword>
<evidence type="ECO:0000256" key="5">
    <source>
        <dbReference type="ARBA" id="ARBA00023122"/>
    </source>
</evidence>
<evidence type="ECO:0000256" key="4">
    <source>
        <dbReference type="ARBA" id="ARBA00022989"/>
    </source>
</evidence>
<dbReference type="eggNOG" id="COG1253">
    <property type="taxonomic scope" value="Bacteria"/>
</dbReference>
<dbReference type="Proteomes" id="UP000001208">
    <property type="component" value="Chromosome"/>
</dbReference>
<dbReference type="Pfam" id="PF01595">
    <property type="entry name" value="CNNM"/>
    <property type="match status" value="1"/>
</dbReference>
<dbReference type="SUPFAM" id="SSF54631">
    <property type="entry name" value="CBS-domain pair"/>
    <property type="match status" value="1"/>
</dbReference>
<feature type="transmembrane region" description="Helical" evidence="8">
    <location>
        <begin position="122"/>
        <end position="147"/>
    </location>
</feature>
<comment type="subcellular location">
    <subcellularLocation>
        <location evidence="1">Membrane</location>
        <topology evidence="1">Multi-pass membrane protein</topology>
    </subcellularLocation>
</comment>
<feature type="domain" description="CBS" evidence="9">
    <location>
        <begin position="206"/>
        <end position="268"/>
    </location>
</feature>
<dbReference type="InterPro" id="IPR005170">
    <property type="entry name" value="Transptr-assoc_dom"/>
</dbReference>
<feature type="transmembrane region" description="Helical" evidence="8">
    <location>
        <begin position="56"/>
        <end position="78"/>
    </location>
</feature>
<dbReference type="PANTHER" id="PTHR22777">
    <property type="entry name" value="HEMOLYSIN-RELATED"/>
    <property type="match status" value="1"/>
</dbReference>
<dbReference type="Pfam" id="PF00571">
    <property type="entry name" value="CBS"/>
    <property type="match status" value="1"/>
</dbReference>
<dbReference type="SMART" id="SM01091">
    <property type="entry name" value="CorC_HlyC"/>
    <property type="match status" value="1"/>
</dbReference>
<evidence type="ECO:0000256" key="8">
    <source>
        <dbReference type="SAM" id="Phobius"/>
    </source>
</evidence>
<accession>B3QWB4</accession>
<dbReference type="Pfam" id="PF03471">
    <property type="entry name" value="CorC_HlyC"/>
    <property type="match status" value="1"/>
</dbReference>
<evidence type="ECO:0000259" key="9">
    <source>
        <dbReference type="PROSITE" id="PS51371"/>
    </source>
</evidence>
<gene>
    <name evidence="10" type="ordered locus">Ctha_0758</name>
</gene>
<dbReference type="KEGG" id="cts:Ctha_0758"/>
<dbReference type="SUPFAM" id="SSF56176">
    <property type="entry name" value="FAD-binding/transporter-associated domain-like"/>
    <property type="match status" value="1"/>
</dbReference>
<feature type="transmembrane region" description="Helical" evidence="8">
    <location>
        <begin position="90"/>
        <end position="110"/>
    </location>
</feature>
<dbReference type="EMBL" id="CP001100">
    <property type="protein sequence ID" value="ACF13227.1"/>
    <property type="molecule type" value="Genomic_DNA"/>
</dbReference>
<evidence type="ECO:0000256" key="7">
    <source>
        <dbReference type="PROSITE-ProRule" id="PRU00703"/>
    </source>
</evidence>
<organism evidence="10 11">
    <name type="scientific">Chloroherpeton thalassium (strain ATCC 35110 / GB-78)</name>
    <dbReference type="NCBI Taxonomy" id="517418"/>
    <lineage>
        <taxon>Bacteria</taxon>
        <taxon>Pseudomonadati</taxon>
        <taxon>Chlorobiota</taxon>
        <taxon>Chlorobiia</taxon>
        <taxon>Chlorobiales</taxon>
        <taxon>Chloroherpetonaceae</taxon>
        <taxon>Chloroherpeton</taxon>
    </lineage>
</organism>
<dbReference type="PROSITE" id="PS51371">
    <property type="entry name" value="CBS"/>
    <property type="match status" value="1"/>
</dbReference>
<dbReference type="HOGENOM" id="CLU_015237_4_1_10"/>
<keyword evidence="11" id="KW-1185">Reference proteome</keyword>
<dbReference type="RefSeq" id="WP_012499311.1">
    <property type="nucleotide sequence ID" value="NC_011026.1"/>
</dbReference>
<dbReference type="InterPro" id="IPR046342">
    <property type="entry name" value="CBS_dom_sf"/>
</dbReference>
<evidence type="ECO:0000313" key="11">
    <source>
        <dbReference type="Proteomes" id="UP000001208"/>
    </source>
</evidence>
<keyword evidence="6 8" id="KW-0472">Membrane</keyword>
<dbReference type="OrthoDB" id="9798188at2"/>
<sequence>MTILFGFLLSLLFQALFFGAETSFVSANKIRLEIFERKRVIGAALAGHFVRNINKALQTILLSQKVFLYIFAALFFALYRTSIGHDCFSVEFLAAITIASITLVLSGKIIPQLLLKELSEYSVLVLAPFVKIFSILFSPLIATIHFFSSQAVALFRLLSKGQNDHTSALDYRILHRIYTPKEVERKDSEIVSNIFAISDVQVRESMIPRTDIHAVPSTITLDELVKVFGKTKYSVVPVYESTIDHIIGVVSVYELFKKPDSLKSVLREALFVPETKKTVELLQEFCYSDMNMAIVVDEFGGTAGLVTSEDLIEELIGDVHNDCQSDDEICHALSENTFLVSGRVDIDTINEKLKLGFSVEEQYETLAGYILSHIGRIPKQGEIFKIENKVFTIARASKTKIVLVKLQLVDS</sequence>
<dbReference type="InterPro" id="IPR016169">
    <property type="entry name" value="FAD-bd_PCMH_sub2"/>
</dbReference>
<dbReference type="InterPro" id="IPR000644">
    <property type="entry name" value="CBS_dom"/>
</dbReference>
<protein>
    <submittedName>
        <fullName evidence="10">Transporter-associated region</fullName>
    </submittedName>
</protein>
<dbReference type="InterPro" id="IPR044751">
    <property type="entry name" value="Ion_transp-like_CBS"/>
</dbReference>
<dbReference type="CDD" id="cd04590">
    <property type="entry name" value="CBS_pair_CorC_HlyC_assoc"/>
    <property type="match status" value="1"/>
</dbReference>
<dbReference type="Gene3D" id="3.10.580.10">
    <property type="entry name" value="CBS-domain"/>
    <property type="match status" value="1"/>
</dbReference>
<reference evidence="10 11" key="1">
    <citation type="submission" date="2008-06" db="EMBL/GenBank/DDBJ databases">
        <title>Complete sequence of Chloroherpeton thalassium ATCC 35110.</title>
        <authorList>
            <consortium name="US DOE Joint Genome Institute"/>
            <person name="Lucas S."/>
            <person name="Copeland A."/>
            <person name="Lapidus A."/>
            <person name="Glavina del Rio T."/>
            <person name="Dalin E."/>
            <person name="Tice H."/>
            <person name="Bruce D."/>
            <person name="Goodwin L."/>
            <person name="Pitluck S."/>
            <person name="Schmutz J."/>
            <person name="Larimer F."/>
            <person name="Land M."/>
            <person name="Hauser L."/>
            <person name="Kyrpides N."/>
            <person name="Mikhailova N."/>
            <person name="Liu Z."/>
            <person name="Li T."/>
            <person name="Zhao F."/>
            <person name="Overmann J."/>
            <person name="Bryant D.A."/>
            <person name="Richardson P."/>
        </authorList>
    </citation>
    <scope>NUCLEOTIDE SEQUENCE [LARGE SCALE GENOMIC DNA]</scope>
    <source>
        <strain evidence="11">ATCC 35110 / GB-78</strain>
    </source>
</reference>
<keyword evidence="4 8" id="KW-1133">Transmembrane helix</keyword>
<name>B3QWB4_CHLT3</name>
<evidence type="ECO:0000313" key="10">
    <source>
        <dbReference type="EMBL" id="ACF13227.1"/>
    </source>
</evidence>
<evidence type="ECO:0000256" key="6">
    <source>
        <dbReference type="ARBA" id="ARBA00023136"/>
    </source>
</evidence>
<evidence type="ECO:0000256" key="2">
    <source>
        <dbReference type="ARBA" id="ARBA00022692"/>
    </source>
</evidence>
<evidence type="ECO:0000256" key="3">
    <source>
        <dbReference type="ARBA" id="ARBA00022737"/>
    </source>
</evidence>
<dbReference type="GO" id="GO:0005886">
    <property type="term" value="C:plasma membrane"/>
    <property type="evidence" value="ECO:0007669"/>
    <property type="project" value="TreeGrafter"/>
</dbReference>
<dbReference type="Gene3D" id="3.30.465.10">
    <property type="match status" value="1"/>
</dbReference>
<keyword evidence="3" id="KW-0677">Repeat</keyword>
<dbReference type="InterPro" id="IPR002550">
    <property type="entry name" value="CNNM"/>
</dbReference>
<proteinExistence type="predicted"/>
<dbReference type="STRING" id="517418.Ctha_0758"/>
<dbReference type="GO" id="GO:0050660">
    <property type="term" value="F:flavin adenine dinucleotide binding"/>
    <property type="evidence" value="ECO:0007669"/>
    <property type="project" value="InterPro"/>
</dbReference>
<evidence type="ECO:0000256" key="1">
    <source>
        <dbReference type="ARBA" id="ARBA00004141"/>
    </source>
</evidence>
<dbReference type="InterPro" id="IPR036318">
    <property type="entry name" value="FAD-bd_PCMH-like_sf"/>
</dbReference>
<keyword evidence="2 8" id="KW-0812">Transmembrane</keyword>